<sequence>MKKTILILLFALLVTGGCEQSQQPPSASPDDGPKTEQPATTTADAASSPTETAEQTPVPPSPPLFEDFQGQPQISLFPRVGPARPEKDDKLYPFWATYLDHLRRISGVTDRPVESNRAFSMRSINGVDTLGWFAPIAVTPDTRYRVSATFKADLPEGAVCGIGVIEFDRFLWIGDQFTRKQLDEHQRAASVLINLSGKIDWQPQSASFTTGPETRMIHLLFFRDGPGGKEPVLFDDVKIEKD</sequence>
<dbReference type="RefSeq" id="WP_085009383.1">
    <property type="nucleotide sequence ID" value="NZ_NAAD01000003.1"/>
</dbReference>
<proteinExistence type="predicted"/>
<accession>A0A1X0YAW7</accession>
<reference evidence="3 4" key="1">
    <citation type="submission" date="2017-03" db="EMBL/GenBank/DDBJ databases">
        <title>Genome sequence of Geothermobacter sp. EPR-M, Deep-Sea Iron Reducer.</title>
        <authorList>
            <person name="Tully B."/>
            <person name="Savalia P."/>
            <person name="Abuyen K."/>
            <person name="Baughan C."/>
            <person name="Romero E."/>
            <person name="Ronkowski C."/>
            <person name="Torres B."/>
            <person name="Tremblay J."/>
            <person name="Trujillo A."/>
            <person name="Tyler M."/>
            <person name="Perez-Rodriguez I."/>
            <person name="Amend J."/>
        </authorList>
    </citation>
    <scope>NUCLEOTIDE SEQUENCE [LARGE SCALE GENOMIC DNA]</scope>
    <source>
        <strain evidence="3 4">EPR-M</strain>
    </source>
</reference>
<evidence type="ECO:0000256" key="2">
    <source>
        <dbReference type="SAM" id="SignalP"/>
    </source>
</evidence>
<dbReference type="EMBL" id="NAAD01000003">
    <property type="protein sequence ID" value="ORJ62370.1"/>
    <property type="molecule type" value="Genomic_DNA"/>
</dbReference>
<evidence type="ECO:0000313" key="3">
    <source>
        <dbReference type="EMBL" id="ORJ62370.1"/>
    </source>
</evidence>
<dbReference type="Proteomes" id="UP000193136">
    <property type="component" value="Unassembled WGS sequence"/>
</dbReference>
<feature type="compositionally biased region" description="Low complexity" evidence="1">
    <location>
        <begin position="38"/>
        <end position="54"/>
    </location>
</feature>
<organism evidence="3 4">
    <name type="scientific">Geothermobacter hydrogeniphilus</name>
    <dbReference type="NCBI Taxonomy" id="1969733"/>
    <lineage>
        <taxon>Bacteria</taxon>
        <taxon>Pseudomonadati</taxon>
        <taxon>Thermodesulfobacteriota</taxon>
        <taxon>Desulfuromonadia</taxon>
        <taxon>Desulfuromonadales</taxon>
        <taxon>Geothermobacteraceae</taxon>
        <taxon>Geothermobacter</taxon>
    </lineage>
</organism>
<feature type="region of interest" description="Disordered" evidence="1">
    <location>
        <begin position="18"/>
        <end position="68"/>
    </location>
</feature>
<gene>
    <name evidence="3" type="ORF">B5V00_03530</name>
</gene>
<evidence type="ECO:0000256" key="1">
    <source>
        <dbReference type="SAM" id="MobiDB-lite"/>
    </source>
</evidence>
<name>A0A1X0YAW7_9BACT</name>
<dbReference type="STRING" id="1969733.B5V00_03530"/>
<feature type="chain" id="PRO_5013094909" evidence="2">
    <location>
        <begin position="22"/>
        <end position="242"/>
    </location>
</feature>
<keyword evidence="2" id="KW-0732">Signal</keyword>
<keyword evidence="4" id="KW-1185">Reference proteome</keyword>
<dbReference type="AlphaFoldDB" id="A0A1X0YAW7"/>
<protein>
    <submittedName>
        <fullName evidence="3">Uncharacterized protein</fullName>
    </submittedName>
</protein>
<dbReference type="OrthoDB" id="5402340at2"/>
<comment type="caution">
    <text evidence="3">The sequence shown here is derived from an EMBL/GenBank/DDBJ whole genome shotgun (WGS) entry which is preliminary data.</text>
</comment>
<dbReference type="Gene3D" id="2.60.120.260">
    <property type="entry name" value="Galactose-binding domain-like"/>
    <property type="match status" value="1"/>
</dbReference>
<feature type="signal peptide" evidence="2">
    <location>
        <begin position="1"/>
        <end position="21"/>
    </location>
</feature>
<dbReference type="PROSITE" id="PS51257">
    <property type="entry name" value="PROKAR_LIPOPROTEIN"/>
    <property type="match status" value="1"/>
</dbReference>
<evidence type="ECO:0000313" key="4">
    <source>
        <dbReference type="Proteomes" id="UP000193136"/>
    </source>
</evidence>